<dbReference type="RefSeq" id="WP_183190484.1">
    <property type="nucleotide sequence ID" value="NZ_JACICD010000005.1"/>
</dbReference>
<proteinExistence type="predicted"/>
<dbReference type="GO" id="GO:1990189">
    <property type="term" value="F:protein N-terminal-serine acetyltransferase activity"/>
    <property type="evidence" value="ECO:0007669"/>
    <property type="project" value="TreeGrafter"/>
</dbReference>
<dbReference type="PROSITE" id="PS51186">
    <property type="entry name" value="GNAT"/>
    <property type="match status" value="2"/>
</dbReference>
<gene>
    <name evidence="2" type="ORF">FHS55_002936</name>
</gene>
<protein>
    <submittedName>
        <fullName evidence="2">RimJ/RimL family protein N-acetyltransferase</fullName>
    </submittedName>
</protein>
<evidence type="ECO:0000259" key="1">
    <source>
        <dbReference type="PROSITE" id="PS51186"/>
    </source>
</evidence>
<accession>A0A839ZC51</accession>
<dbReference type="EMBL" id="JACICD010000005">
    <property type="protein sequence ID" value="MBB3772324.1"/>
    <property type="molecule type" value="Genomic_DNA"/>
</dbReference>
<reference evidence="2 3" key="1">
    <citation type="submission" date="2020-08" db="EMBL/GenBank/DDBJ databases">
        <title>Genomic Encyclopedia of Type Strains, Phase IV (KMG-IV): sequencing the most valuable type-strain genomes for metagenomic binning, comparative biology and taxonomic classification.</title>
        <authorList>
            <person name="Goeker M."/>
        </authorList>
    </citation>
    <scope>NUCLEOTIDE SEQUENCE [LARGE SCALE GENOMIC DNA]</scope>
    <source>
        <strain evidence="2 3">DSM 5895</strain>
    </source>
</reference>
<keyword evidence="2" id="KW-0808">Transferase</keyword>
<comment type="caution">
    <text evidence="2">The sequence shown here is derived from an EMBL/GenBank/DDBJ whole genome shotgun (WGS) entry which is preliminary data.</text>
</comment>
<dbReference type="Pfam" id="PF13302">
    <property type="entry name" value="Acetyltransf_3"/>
    <property type="match status" value="1"/>
</dbReference>
<sequence length="390" mass="43179">MPPVDTQNPLGDVVDAAPAQRPTRVTICGSHVDLVPFDATAHGPALYAAAHGAQKEAIWAYLPNGPYEDPAAFDAHYQAAALRDDPLMFAIIDKATGVAVGHATYLRIDPANRTIEVGHILYTPALMRTPGGTEAMYLMARHAFEDLGYRRYEWKCNALNAPSRRAALRYGFRFEGLFRHHMIVKGRNRDTAWFAMLEEEWPQIAVAFENWLAPANFDAEGRQVVPLGLLNAERLEVGTRTLRRASLADRAAVEAVQQGAYARNRLLLGVEPVPLLWDYARVFREREVWVLDSASGAPGLDGVLILHNRADDLLTDSLAVAPQAQAGGVGNLLLAAGEARARALGRRMVRLYTGEPLSANIHWYRRKGYSIERVEQLPDRRLVHLAKALD</sequence>
<dbReference type="PANTHER" id="PTHR43441">
    <property type="entry name" value="RIBOSOMAL-PROTEIN-SERINE ACETYLTRANSFERASE"/>
    <property type="match status" value="1"/>
</dbReference>
<dbReference type="InterPro" id="IPR000182">
    <property type="entry name" value="GNAT_dom"/>
</dbReference>
<dbReference type="Proteomes" id="UP000533469">
    <property type="component" value="Unassembled WGS sequence"/>
</dbReference>
<dbReference type="Pfam" id="PF13508">
    <property type="entry name" value="Acetyltransf_7"/>
    <property type="match status" value="1"/>
</dbReference>
<dbReference type="InterPro" id="IPR016181">
    <property type="entry name" value="Acyl_CoA_acyltransferase"/>
</dbReference>
<dbReference type="PANTHER" id="PTHR43441:SF2">
    <property type="entry name" value="FAMILY ACETYLTRANSFERASE, PUTATIVE (AFU_ORTHOLOGUE AFUA_7G00850)-RELATED"/>
    <property type="match status" value="1"/>
</dbReference>
<name>A0A839ZC51_9HYPH</name>
<organism evidence="2 3">
    <name type="scientific">Ancylobacter tetraedralis</name>
    <dbReference type="NCBI Taxonomy" id="217068"/>
    <lineage>
        <taxon>Bacteria</taxon>
        <taxon>Pseudomonadati</taxon>
        <taxon>Pseudomonadota</taxon>
        <taxon>Alphaproteobacteria</taxon>
        <taxon>Hyphomicrobiales</taxon>
        <taxon>Xanthobacteraceae</taxon>
        <taxon>Ancylobacter</taxon>
    </lineage>
</organism>
<evidence type="ECO:0000313" key="3">
    <source>
        <dbReference type="Proteomes" id="UP000533469"/>
    </source>
</evidence>
<dbReference type="CDD" id="cd04301">
    <property type="entry name" value="NAT_SF"/>
    <property type="match status" value="1"/>
</dbReference>
<dbReference type="FunFam" id="3.40.630.30:FF:000047">
    <property type="entry name" value="Acetyltransferase, GNAT family"/>
    <property type="match status" value="1"/>
</dbReference>
<feature type="domain" description="N-acetyltransferase" evidence="1">
    <location>
        <begin position="44"/>
        <end position="190"/>
    </location>
</feature>
<evidence type="ECO:0000313" key="2">
    <source>
        <dbReference type="EMBL" id="MBB3772324.1"/>
    </source>
</evidence>
<dbReference type="SUPFAM" id="SSF55729">
    <property type="entry name" value="Acyl-CoA N-acyltransferases (Nat)"/>
    <property type="match status" value="2"/>
</dbReference>
<keyword evidence="3" id="KW-1185">Reference proteome</keyword>
<dbReference type="Gene3D" id="3.40.630.30">
    <property type="match status" value="2"/>
</dbReference>
<dbReference type="AlphaFoldDB" id="A0A839ZC51"/>
<dbReference type="GO" id="GO:0008999">
    <property type="term" value="F:protein-N-terminal-alanine acetyltransferase activity"/>
    <property type="evidence" value="ECO:0007669"/>
    <property type="project" value="TreeGrafter"/>
</dbReference>
<feature type="domain" description="N-acetyltransferase" evidence="1">
    <location>
        <begin position="240"/>
        <end position="390"/>
    </location>
</feature>
<dbReference type="InterPro" id="IPR051908">
    <property type="entry name" value="Ribosomal_N-acetyltransferase"/>
</dbReference>